<gene>
    <name evidence="1" type="ordered locus">FRAAL5565</name>
</gene>
<name>Q0REB2_FRAAA</name>
<keyword evidence="2" id="KW-1185">Reference proteome</keyword>
<dbReference type="EMBL" id="CT573213">
    <property type="protein sequence ID" value="CAJ64198.1"/>
    <property type="molecule type" value="Genomic_DNA"/>
</dbReference>
<evidence type="ECO:0000313" key="2">
    <source>
        <dbReference type="Proteomes" id="UP000000657"/>
    </source>
</evidence>
<sequence>MCGGLGGAAVEERCLAFDSLARGGSGPVGLERGSIGGGLTRVGSGRPGTPAELVGRARVVELGHRSVPLSASGPVWRPVAARGTDRFLPAVALANAPTADDIVRSATAR</sequence>
<dbReference type="AlphaFoldDB" id="Q0REB2"/>
<accession>Q0REB2</accession>
<dbReference type="KEGG" id="fal:FRAAL5565"/>
<dbReference type="Proteomes" id="UP000000657">
    <property type="component" value="Chromosome"/>
</dbReference>
<evidence type="ECO:0000313" key="1">
    <source>
        <dbReference type="EMBL" id="CAJ64198.1"/>
    </source>
</evidence>
<dbReference type="HOGENOM" id="CLU_2179974_0_0_11"/>
<organism evidence="1 2">
    <name type="scientific">Frankia alni (strain DSM 45986 / CECT 9034 / ACN14a)</name>
    <dbReference type="NCBI Taxonomy" id="326424"/>
    <lineage>
        <taxon>Bacteria</taxon>
        <taxon>Bacillati</taxon>
        <taxon>Actinomycetota</taxon>
        <taxon>Actinomycetes</taxon>
        <taxon>Frankiales</taxon>
        <taxon>Frankiaceae</taxon>
        <taxon>Frankia</taxon>
    </lineage>
</organism>
<protein>
    <submittedName>
        <fullName evidence="1">Uncharacterized protein</fullName>
    </submittedName>
</protein>
<reference evidence="1 2" key="1">
    <citation type="journal article" date="2007" name="Genome Res.">
        <title>Genome characteristics of facultatively symbiotic Frankia sp. strains reflect host range and host plant biogeography.</title>
        <authorList>
            <person name="Normand P."/>
            <person name="Lapierre P."/>
            <person name="Tisa L.S."/>
            <person name="Gogarten J.P."/>
            <person name="Alloisio N."/>
            <person name="Bagnarol E."/>
            <person name="Bassi C.A."/>
            <person name="Berry A.M."/>
            <person name="Bickhart D.M."/>
            <person name="Choisne N."/>
            <person name="Couloux A."/>
            <person name="Cournoyer B."/>
            <person name="Cruveiller S."/>
            <person name="Daubin V."/>
            <person name="Demange N."/>
            <person name="Francino M.P."/>
            <person name="Goltsman E."/>
            <person name="Huang Y."/>
            <person name="Kopp O.R."/>
            <person name="Labarre L."/>
            <person name="Lapidus A."/>
            <person name="Lavire C."/>
            <person name="Marechal J."/>
            <person name="Martinez M."/>
            <person name="Mastronunzio J.E."/>
            <person name="Mullin B.C."/>
            <person name="Niemann J."/>
            <person name="Pujic P."/>
            <person name="Rawnsley T."/>
            <person name="Rouy Z."/>
            <person name="Schenowitz C."/>
            <person name="Sellstedt A."/>
            <person name="Tavares F."/>
            <person name="Tomkins J.P."/>
            <person name="Vallenet D."/>
            <person name="Valverde C."/>
            <person name="Wall L.G."/>
            <person name="Wang Y."/>
            <person name="Medigue C."/>
            <person name="Benson D.R."/>
        </authorList>
    </citation>
    <scope>NUCLEOTIDE SEQUENCE [LARGE SCALE GENOMIC DNA]</scope>
    <source>
        <strain evidence="2">DSM 45986 / CECT 9034 / ACN14a</strain>
    </source>
</reference>
<proteinExistence type="predicted"/>